<keyword evidence="3" id="KW-0731">Sigma factor</keyword>
<dbReference type="Gene3D" id="1.10.1740.10">
    <property type="match status" value="1"/>
</dbReference>
<dbReference type="InterPro" id="IPR036388">
    <property type="entry name" value="WH-like_DNA-bd_sf"/>
</dbReference>
<dbReference type="Gene3D" id="1.10.10.10">
    <property type="entry name" value="Winged helix-like DNA-binding domain superfamily/Winged helix DNA-binding domain"/>
    <property type="match status" value="1"/>
</dbReference>
<dbReference type="InterPro" id="IPR007630">
    <property type="entry name" value="RNA_pol_sigma70_r4"/>
</dbReference>
<feature type="domain" description="RNA polymerase sigma-70 region 4" evidence="7">
    <location>
        <begin position="161"/>
        <end position="209"/>
    </location>
</feature>
<dbReference type="CDD" id="cd06171">
    <property type="entry name" value="Sigma70_r4"/>
    <property type="match status" value="1"/>
</dbReference>
<dbReference type="GO" id="GO:0003677">
    <property type="term" value="F:DNA binding"/>
    <property type="evidence" value="ECO:0007669"/>
    <property type="project" value="UniProtKB-KW"/>
</dbReference>
<dbReference type="InterPro" id="IPR013324">
    <property type="entry name" value="RNA_pol_sigma_r3/r4-like"/>
</dbReference>
<proteinExistence type="inferred from homology"/>
<protein>
    <submittedName>
        <fullName evidence="8">ECF RNA polymerase sigma factor RpoE (Modular protein)</fullName>
    </submittedName>
</protein>
<evidence type="ECO:0000256" key="1">
    <source>
        <dbReference type="ARBA" id="ARBA00010641"/>
    </source>
</evidence>
<comment type="similarity">
    <text evidence="1">Belongs to the sigma-70 factor family. ECF subfamily.</text>
</comment>
<dbReference type="NCBIfam" id="TIGR02937">
    <property type="entry name" value="sigma70-ECF"/>
    <property type="match status" value="1"/>
</dbReference>
<sequence>MFATALSAPFWPLPLHRRLGSIAERSKQLVARLGLTNEDLCELMEAIAARKDRQAFSQLFAFFAPRVKGFGIRRGVDPAAAEEIAQEALLAVWRKAETFDRTKASVATWVFTIVRNKHIDLFRRHAYPEVDIEELAETADDAAPADRALASAQDGSAVREAMRNLPAEQLLILQKAFYEDKSHRTIADELGLPLGTVKSRIRLALARMRGALPEAVHDHD</sequence>
<evidence type="ECO:0000256" key="3">
    <source>
        <dbReference type="ARBA" id="ARBA00023082"/>
    </source>
</evidence>
<evidence type="ECO:0000259" key="6">
    <source>
        <dbReference type="Pfam" id="PF04542"/>
    </source>
</evidence>
<organism evidence="8">
    <name type="scientific">metagenome</name>
    <dbReference type="NCBI Taxonomy" id="256318"/>
    <lineage>
        <taxon>unclassified sequences</taxon>
        <taxon>metagenomes</taxon>
    </lineage>
</organism>
<accession>A0A380THE9</accession>
<evidence type="ECO:0000256" key="2">
    <source>
        <dbReference type="ARBA" id="ARBA00023015"/>
    </source>
</evidence>
<dbReference type="Pfam" id="PF04542">
    <property type="entry name" value="Sigma70_r2"/>
    <property type="match status" value="1"/>
</dbReference>
<dbReference type="SUPFAM" id="SSF88946">
    <property type="entry name" value="Sigma2 domain of RNA polymerase sigma factors"/>
    <property type="match status" value="1"/>
</dbReference>
<dbReference type="PANTHER" id="PTHR43133:SF62">
    <property type="entry name" value="RNA POLYMERASE SIGMA FACTOR SIGZ"/>
    <property type="match status" value="1"/>
</dbReference>
<dbReference type="Pfam" id="PF04545">
    <property type="entry name" value="Sigma70_r4"/>
    <property type="match status" value="1"/>
</dbReference>
<keyword evidence="5" id="KW-0804">Transcription</keyword>
<keyword evidence="4" id="KW-0238">DNA-binding</keyword>
<dbReference type="InterPro" id="IPR039425">
    <property type="entry name" value="RNA_pol_sigma-70-like"/>
</dbReference>
<dbReference type="EMBL" id="UIDG01000460">
    <property type="protein sequence ID" value="SUS07855.1"/>
    <property type="molecule type" value="Genomic_DNA"/>
</dbReference>
<evidence type="ECO:0000256" key="5">
    <source>
        <dbReference type="ARBA" id="ARBA00023163"/>
    </source>
</evidence>
<name>A0A380THE9_9ZZZZ</name>
<keyword evidence="2" id="KW-0805">Transcription regulation</keyword>
<evidence type="ECO:0000259" key="7">
    <source>
        <dbReference type="Pfam" id="PF04545"/>
    </source>
</evidence>
<dbReference type="SUPFAM" id="SSF88659">
    <property type="entry name" value="Sigma3 and sigma4 domains of RNA polymerase sigma factors"/>
    <property type="match status" value="1"/>
</dbReference>
<dbReference type="InterPro" id="IPR013325">
    <property type="entry name" value="RNA_pol_sigma_r2"/>
</dbReference>
<reference evidence="8" key="1">
    <citation type="submission" date="2018-07" db="EMBL/GenBank/DDBJ databases">
        <authorList>
            <person name="Quirk P.G."/>
            <person name="Krulwich T.A."/>
        </authorList>
    </citation>
    <scope>NUCLEOTIDE SEQUENCE</scope>
</reference>
<evidence type="ECO:0000313" key="8">
    <source>
        <dbReference type="EMBL" id="SUS07855.1"/>
    </source>
</evidence>
<feature type="domain" description="RNA polymerase sigma-70 region 2" evidence="6">
    <location>
        <begin position="63"/>
        <end position="126"/>
    </location>
</feature>
<dbReference type="AlphaFoldDB" id="A0A380THE9"/>
<dbReference type="PANTHER" id="PTHR43133">
    <property type="entry name" value="RNA POLYMERASE ECF-TYPE SIGMA FACTO"/>
    <property type="match status" value="1"/>
</dbReference>
<dbReference type="InterPro" id="IPR007627">
    <property type="entry name" value="RNA_pol_sigma70_r2"/>
</dbReference>
<gene>
    <name evidence="8" type="ORF">DF3PB_5120003</name>
</gene>
<dbReference type="GO" id="GO:0016987">
    <property type="term" value="F:sigma factor activity"/>
    <property type="evidence" value="ECO:0007669"/>
    <property type="project" value="UniProtKB-KW"/>
</dbReference>
<evidence type="ECO:0000256" key="4">
    <source>
        <dbReference type="ARBA" id="ARBA00023125"/>
    </source>
</evidence>
<dbReference type="InterPro" id="IPR014284">
    <property type="entry name" value="RNA_pol_sigma-70_dom"/>
</dbReference>
<dbReference type="GO" id="GO:0006352">
    <property type="term" value="P:DNA-templated transcription initiation"/>
    <property type="evidence" value="ECO:0007669"/>
    <property type="project" value="InterPro"/>
</dbReference>